<evidence type="ECO:0000313" key="1">
    <source>
        <dbReference type="EMBL" id="GBG64271.1"/>
    </source>
</evidence>
<protein>
    <submittedName>
        <fullName evidence="1">Uncharacterized protein</fullName>
    </submittedName>
</protein>
<proteinExistence type="predicted"/>
<dbReference type="Gramene" id="GBG64271">
    <property type="protein sequence ID" value="GBG64271"/>
    <property type="gene ID" value="CBR_g41192"/>
</dbReference>
<keyword evidence="2" id="KW-1185">Reference proteome</keyword>
<dbReference type="AlphaFoldDB" id="A0A388K2I5"/>
<evidence type="ECO:0000313" key="2">
    <source>
        <dbReference type="Proteomes" id="UP000265515"/>
    </source>
</evidence>
<dbReference type="EMBL" id="BFEA01000048">
    <property type="protein sequence ID" value="GBG64271.1"/>
    <property type="molecule type" value="Genomic_DNA"/>
</dbReference>
<reference evidence="1 2" key="1">
    <citation type="journal article" date="2018" name="Cell">
        <title>The Chara Genome: Secondary Complexity and Implications for Plant Terrestrialization.</title>
        <authorList>
            <person name="Nishiyama T."/>
            <person name="Sakayama H."/>
            <person name="Vries J.D."/>
            <person name="Buschmann H."/>
            <person name="Saint-Marcoux D."/>
            <person name="Ullrich K.K."/>
            <person name="Haas F.B."/>
            <person name="Vanderstraeten L."/>
            <person name="Becker D."/>
            <person name="Lang D."/>
            <person name="Vosolsobe S."/>
            <person name="Rombauts S."/>
            <person name="Wilhelmsson P.K.I."/>
            <person name="Janitza P."/>
            <person name="Kern R."/>
            <person name="Heyl A."/>
            <person name="Rumpler F."/>
            <person name="Villalobos L.I.A.C."/>
            <person name="Clay J.M."/>
            <person name="Skokan R."/>
            <person name="Toyoda A."/>
            <person name="Suzuki Y."/>
            <person name="Kagoshima H."/>
            <person name="Schijlen E."/>
            <person name="Tajeshwar N."/>
            <person name="Catarino B."/>
            <person name="Hetherington A.J."/>
            <person name="Saltykova A."/>
            <person name="Bonnot C."/>
            <person name="Breuninger H."/>
            <person name="Symeonidi A."/>
            <person name="Radhakrishnan G.V."/>
            <person name="Van Nieuwerburgh F."/>
            <person name="Deforce D."/>
            <person name="Chang C."/>
            <person name="Karol K.G."/>
            <person name="Hedrich R."/>
            <person name="Ulvskov P."/>
            <person name="Glockner G."/>
            <person name="Delwiche C.F."/>
            <person name="Petrasek J."/>
            <person name="Van de Peer Y."/>
            <person name="Friml J."/>
            <person name="Beilby M."/>
            <person name="Dolan L."/>
            <person name="Kohara Y."/>
            <person name="Sugano S."/>
            <person name="Fujiyama A."/>
            <person name="Delaux P.-M."/>
            <person name="Quint M."/>
            <person name="TheiBen G."/>
            <person name="Hagemann M."/>
            <person name="Harholt J."/>
            <person name="Dunand C."/>
            <person name="Zachgo S."/>
            <person name="Langdale J."/>
            <person name="Maumus F."/>
            <person name="Straeten D.V.D."/>
            <person name="Gould S.B."/>
            <person name="Rensing S.A."/>
        </authorList>
    </citation>
    <scope>NUCLEOTIDE SEQUENCE [LARGE SCALE GENOMIC DNA]</scope>
    <source>
        <strain evidence="1 2">S276</strain>
    </source>
</reference>
<accession>A0A388K2I5</accession>
<dbReference type="Proteomes" id="UP000265515">
    <property type="component" value="Unassembled WGS sequence"/>
</dbReference>
<name>A0A388K2I5_CHABU</name>
<comment type="caution">
    <text evidence="1">The sequence shown here is derived from an EMBL/GenBank/DDBJ whole genome shotgun (WGS) entry which is preliminary data.</text>
</comment>
<organism evidence="1 2">
    <name type="scientific">Chara braunii</name>
    <name type="common">Braun's stonewort</name>
    <dbReference type="NCBI Taxonomy" id="69332"/>
    <lineage>
        <taxon>Eukaryota</taxon>
        <taxon>Viridiplantae</taxon>
        <taxon>Streptophyta</taxon>
        <taxon>Charophyceae</taxon>
        <taxon>Charales</taxon>
        <taxon>Characeae</taxon>
        <taxon>Chara</taxon>
    </lineage>
</organism>
<gene>
    <name evidence="1" type="ORF">CBR_g41192</name>
</gene>
<sequence length="432" mass="46071">MYPLGAEVFGQGNRSFPSSGCIRGTVFAGSNFMADADSVDVASTKDLGRDTRKCEVVTDVTFLRRENVVEKTVGGSYSPRRTDSLASPCATGSEVDKGRVGLFSAGPGCIRHPSGRVSVEQNEDLTVGSISASDGYIRSSTHQLSSTDDTLALGMEDPETAPFDTHYGASEGGHVPMTNAPEEHARGSYKGRGLRDGGSFAGAGCIRRLGLRVSAEQKEELVVRPVSTGGGSICSSAHRPRSTDNTLALGVEDQVTPPPDTRCGGSHGGYVSQLCSGFPDIRPSKIHMVTVVSGDCNEDEDVTMLEVEELSFRRPIKDDLVKTLFHDSPVVISLLTPQDEVLAIRGSGGTTGRPVELCPDAPEKVVCLIDADIKDLSRLPSQLDRIMASAQTEEFVLGLSATCLRKNLPQPKVLDEKNTKEHLRHEAVAGKQ</sequence>